<protein>
    <submittedName>
        <fullName evidence="7">Heparinase</fullName>
    </submittedName>
</protein>
<dbReference type="Gene3D" id="1.50.10.100">
    <property type="entry name" value="Chondroitin AC/alginate lyase"/>
    <property type="match status" value="1"/>
</dbReference>
<dbReference type="EMBL" id="JAAEDM010000106">
    <property type="protein sequence ID" value="MBR0674020.1"/>
    <property type="molecule type" value="Genomic_DNA"/>
</dbReference>
<feature type="domain" description="Heparinase II/III-like C-terminal" evidence="6">
    <location>
        <begin position="462"/>
        <end position="649"/>
    </location>
</feature>
<dbReference type="InterPro" id="IPR008929">
    <property type="entry name" value="Chondroitin_lyas"/>
</dbReference>
<keyword evidence="2" id="KW-0732">Signal</keyword>
<dbReference type="SUPFAM" id="SSF48230">
    <property type="entry name" value="Chondroitin AC/alginate lyase"/>
    <property type="match status" value="1"/>
</dbReference>
<dbReference type="Gene3D" id="2.70.98.70">
    <property type="match status" value="1"/>
</dbReference>
<gene>
    <name evidence="7" type="ORF">GXW76_22805</name>
</gene>
<dbReference type="Pfam" id="PF07940">
    <property type="entry name" value="Hepar_II_III_C"/>
    <property type="match status" value="1"/>
</dbReference>
<keyword evidence="3" id="KW-0574">Periplasm</keyword>
<reference evidence="7" key="1">
    <citation type="submission" date="2020-01" db="EMBL/GenBank/DDBJ databases">
        <authorList>
            <person name="Rat A."/>
        </authorList>
    </citation>
    <scope>NUCLEOTIDE SEQUENCE</scope>
    <source>
        <strain evidence="7">LMG 31231</strain>
    </source>
</reference>
<organism evidence="7 8">
    <name type="scientific">Neoroseomonas soli</name>
    <dbReference type="NCBI Taxonomy" id="1081025"/>
    <lineage>
        <taxon>Bacteria</taxon>
        <taxon>Pseudomonadati</taxon>
        <taxon>Pseudomonadota</taxon>
        <taxon>Alphaproteobacteria</taxon>
        <taxon>Acetobacterales</taxon>
        <taxon>Acetobacteraceae</taxon>
        <taxon>Neoroseomonas</taxon>
    </lineage>
</organism>
<accession>A0A9X9X3P1</accession>
<evidence type="ECO:0000256" key="2">
    <source>
        <dbReference type="ARBA" id="ARBA00022729"/>
    </source>
</evidence>
<feature type="region of interest" description="Disordered" evidence="5">
    <location>
        <begin position="1"/>
        <end position="20"/>
    </location>
</feature>
<evidence type="ECO:0000259" key="6">
    <source>
        <dbReference type="Pfam" id="PF07940"/>
    </source>
</evidence>
<name>A0A9X9X3P1_9PROT</name>
<keyword evidence="8" id="KW-1185">Reference proteome</keyword>
<sequence>MVRSATLAGNPAEPPVAGRPPARLWLAADAAWRLGPRACGLFAWHRLRLRAGLARRALDGAPWPEGPALPEAFATDGPDAVADAWRAEPMNRTAAGPTGPGRGAGSMATRAAQHFDVVVTGPGGEAGGAATVQPADPAMGEPRPDPRAPDRAPPAARARAAAAEAAIAGGWHGAFDSQAHALDLDLFAPGDIRPVWERNRLLALPLLALAARQDPAGGHLARAEAVLADWRAANPPFRGPAWACGQEAALRALHLCLALALIDADRAPSRAMRAVLAAHARRIAATRAYAAAQDNNHAVSEAAGLFVLGLVLGDAALAGEGARDLARAVARLVAADGAFAQASPGYHRLLLDTLALAEWFRRRHGAPEFVAPFAERARAATLWLHRVAAPGGALPRCGAVDDSALADLSLCGPLDARGSAERAARIFNAASAGMRDDPGCAALGLPCPDTTLPRVGAWRSEGWMGDSRGALRVLLRTGAPLRFRPAQADLLHLDLWHGDTALLRDGGTGAYNPPPGSAWWMEALASSAGHNTVEFDGEAQMPRLSRFLFARWPRCRALADGAALRDWRGRSHERRFRLEPARLTVEDRLGGPFARAVLRWRLAPGDWRPERDGAEGPLGRIAVAADAPCRIRLISGWESPAYGVVAPVPVLEVAVAAPVSRLTTVVDLA</sequence>
<dbReference type="Proteomes" id="UP001138751">
    <property type="component" value="Unassembled WGS sequence"/>
</dbReference>
<evidence type="ECO:0000256" key="3">
    <source>
        <dbReference type="ARBA" id="ARBA00022764"/>
    </source>
</evidence>
<proteinExistence type="predicted"/>
<dbReference type="AlphaFoldDB" id="A0A9X9X3P1"/>
<comment type="caution">
    <text evidence="7">The sequence shown here is derived from an EMBL/GenBank/DDBJ whole genome shotgun (WGS) entry which is preliminary data.</text>
</comment>
<keyword evidence="4" id="KW-0456">Lyase</keyword>
<dbReference type="InterPro" id="IPR012480">
    <property type="entry name" value="Hepar_II_III_C"/>
</dbReference>
<dbReference type="GO" id="GO:0042597">
    <property type="term" value="C:periplasmic space"/>
    <property type="evidence" value="ECO:0007669"/>
    <property type="project" value="UniProtKB-SubCell"/>
</dbReference>
<evidence type="ECO:0000256" key="4">
    <source>
        <dbReference type="ARBA" id="ARBA00023239"/>
    </source>
</evidence>
<dbReference type="PANTHER" id="PTHR39210">
    <property type="entry name" value="HEPARIN-SULFATE LYASE"/>
    <property type="match status" value="1"/>
</dbReference>
<comment type="subcellular location">
    <subcellularLocation>
        <location evidence="1">Periplasm</location>
    </subcellularLocation>
</comment>
<evidence type="ECO:0000313" key="8">
    <source>
        <dbReference type="Proteomes" id="UP001138751"/>
    </source>
</evidence>
<feature type="region of interest" description="Disordered" evidence="5">
    <location>
        <begin position="125"/>
        <end position="153"/>
    </location>
</feature>
<evidence type="ECO:0000256" key="1">
    <source>
        <dbReference type="ARBA" id="ARBA00004418"/>
    </source>
</evidence>
<evidence type="ECO:0000313" key="7">
    <source>
        <dbReference type="EMBL" id="MBR0674020.1"/>
    </source>
</evidence>
<reference evidence="7" key="2">
    <citation type="journal article" date="2021" name="Syst. Appl. Microbiol.">
        <title>Roseomonas hellenica sp. nov., isolated from roots of wild-growing Alkanna tinctoria.</title>
        <authorList>
            <person name="Rat A."/>
            <person name="Naranjo H.D."/>
            <person name="Lebbe L."/>
            <person name="Cnockaert M."/>
            <person name="Krigas N."/>
            <person name="Grigoriadou K."/>
            <person name="Maloupa E."/>
            <person name="Willems A."/>
        </authorList>
    </citation>
    <scope>NUCLEOTIDE SEQUENCE</scope>
    <source>
        <strain evidence="7">LMG 31231</strain>
    </source>
</reference>
<dbReference type="GO" id="GO:0016829">
    <property type="term" value="F:lyase activity"/>
    <property type="evidence" value="ECO:0007669"/>
    <property type="project" value="UniProtKB-KW"/>
</dbReference>
<evidence type="ECO:0000256" key="5">
    <source>
        <dbReference type="SAM" id="MobiDB-lite"/>
    </source>
</evidence>
<dbReference type="PANTHER" id="PTHR39210:SF1">
    <property type="entry name" value="HEPARIN-SULFATE LYASE"/>
    <property type="match status" value="1"/>
</dbReference>
<dbReference type="RefSeq" id="WP_211864447.1">
    <property type="nucleotide sequence ID" value="NZ_JAAEDM010000106.1"/>
</dbReference>